<dbReference type="Gene3D" id="3.90.1200.10">
    <property type="match status" value="1"/>
</dbReference>
<dbReference type="EMBL" id="JAPWTK010000007">
    <property type="protein sequence ID" value="KAJ8960769.1"/>
    <property type="molecule type" value="Genomic_DNA"/>
</dbReference>
<keyword evidence="3" id="KW-1185">Reference proteome</keyword>
<dbReference type="SMART" id="SM00587">
    <property type="entry name" value="CHK"/>
    <property type="match status" value="1"/>
</dbReference>
<sequence length="301" mass="36103">MIFDDVSLKNYKSVSGSLSYETIRVVFKQLAKMHACSLLYEEIQTQKQGKPLRIDEKYNDYIQETILGSEEMNDINKLFILGVRTNMKYILDSFPDIPRKLTREEFKDKVMQAYKALFNENIRKNPKFRNVLCQGDCWGGNVLIRKEDDDQFADDAYIIDYQLTRYCPPAHDLLVFMYMAATKETRQKYMSRLLRVYYQELDDILERYDHDLKKIYAYEEFLECVEYMKYSALCISLCYMQITNYPAEKMMELMKDEERTTYAFSIDRKELMEEFEKEGPYRHRIKEIVEDLYKVCENDSI</sequence>
<name>A0AAV8ZB49_9CUCU</name>
<proteinExistence type="predicted"/>
<protein>
    <recommendedName>
        <fullName evidence="1">CHK kinase-like domain-containing protein</fullName>
    </recommendedName>
</protein>
<evidence type="ECO:0000313" key="2">
    <source>
        <dbReference type="EMBL" id="KAJ8960769.1"/>
    </source>
</evidence>
<feature type="domain" description="CHK kinase-like" evidence="1">
    <location>
        <begin position="1"/>
        <end position="207"/>
    </location>
</feature>
<dbReference type="InterPro" id="IPR004119">
    <property type="entry name" value="EcKL"/>
</dbReference>
<reference evidence="2" key="1">
    <citation type="journal article" date="2023" name="Insect Mol. Biol.">
        <title>Genome sequencing provides insights into the evolution of gene families encoding plant cell wall-degrading enzymes in longhorned beetles.</title>
        <authorList>
            <person name="Shin N.R."/>
            <person name="Okamura Y."/>
            <person name="Kirsch R."/>
            <person name="Pauchet Y."/>
        </authorList>
    </citation>
    <scope>NUCLEOTIDE SEQUENCE</scope>
    <source>
        <strain evidence="2">AMC_N1</strain>
    </source>
</reference>
<accession>A0AAV8ZB49</accession>
<dbReference type="PANTHER" id="PTHR11012:SF48">
    <property type="entry name" value="CHK KINASE-LIKE DOMAIN-CONTAINING PROTEIN-RELATED"/>
    <property type="match status" value="1"/>
</dbReference>
<comment type="caution">
    <text evidence="2">The sequence shown here is derived from an EMBL/GenBank/DDBJ whole genome shotgun (WGS) entry which is preliminary data.</text>
</comment>
<dbReference type="InterPro" id="IPR011009">
    <property type="entry name" value="Kinase-like_dom_sf"/>
</dbReference>
<dbReference type="PANTHER" id="PTHR11012">
    <property type="entry name" value="PROTEIN KINASE-LIKE DOMAIN-CONTAINING"/>
    <property type="match status" value="1"/>
</dbReference>
<dbReference type="Proteomes" id="UP001162162">
    <property type="component" value="Unassembled WGS sequence"/>
</dbReference>
<dbReference type="Pfam" id="PF02958">
    <property type="entry name" value="EcKL"/>
    <property type="match status" value="1"/>
</dbReference>
<dbReference type="AlphaFoldDB" id="A0AAV8ZB49"/>
<evidence type="ECO:0000259" key="1">
    <source>
        <dbReference type="SMART" id="SM00587"/>
    </source>
</evidence>
<dbReference type="InterPro" id="IPR015897">
    <property type="entry name" value="CHK_kinase-like"/>
</dbReference>
<organism evidence="2 3">
    <name type="scientific">Aromia moschata</name>
    <dbReference type="NCBI Taxonomy" id="1265417"/>
    <lineage>
        <taxon>Eukaryota</taxon>
        <taxon>Metazoa</taxon>
        <taxon>Ecdysozoa</taxon>
        <taxon>Arthropoda</taxon>
        <taxon>Hexapoda</taxon>
        <taxon>Insecta</taxon>
        <taxon>Pterygota</taxon>
        <taxon>Neoptera</taxon>
        <taxon>Endopterygota</taxon>
        <taxon>Coleoptera</taxon>
        <taxon>Polyphaga</taxon>
        <taxon>Cucujiformia</taxon>
        <taxon>Chrysomeloidea</taxon>
        <taxon>Cerambycidae</taxon>
        <taxon>Cerambycinae</taxon>
        <taxon>Callichromatini</taxon>
        <taxon>Aromia</taxon>
    </lineage>
</organism>
<dbReference type="SUPFAM" id="SSF56112">
    <property type="entry name" value="Protein kinase-like (PK-like)"/>
    <property type="match status" value="1"/>
</dbReference>
<evidence type="ECO:0000313" key="3">
    <source>
        <dbReference type="Proteomes" id="UP001162162"/>
    </source>
</evidence>
<gene>
    <name evidence="2" type="ORF">NQ318_020063</name>
</gene>